<accession>A0ACC3N1J6</accession>
<name>A0ACC3N1J6_9PEZI</name>
<gene>
    <name evidence="1" type="primary">PMS1_1</name>
    <name evidence="1" type="ORF">LTR37_011734</name>
</gene>
<keyword evidence="1" id="KW-0547">Nucleotide-binding</keyword>
<keyword evidence="1" id="KW-0067">ATP-binding</keyword>
<evidence type="ECO:0000313" key="1">
    <source>
        <dbReference type="EMBL" id="KAK3708041.1"/>
    </source>
</evidence>
<dbReference type="Proteomes" id="UP001281147">
    <property type="component" value="Unassembled WGS sequence"/>
</dbReference>
<evidence type="ECO:0000313" key="2">
    <source>
        <dbReference type="Proteomes" id="UP001281147"/>
    </source>
</evidence>
<dbReference type="EMBL" id="JAUTXU010000104">
    <property type="protein sequence ID" value="KAK3708041.1"/>
    <property type="molecule type" value="Genomic_DNA"/>
</dbReference>
<reference evidence="1" key="1">
    <citation type="submission" date="2023-07" db="EMBL/GenBank/DDBJ databases">
        <title>Black Yeasts Isolated from many extreme environments.</title>
        <authorList>
            <person name="Coleine C."/>
            <person name="Stajich J.E."/>
            <person name="Selbmann L."/>
        </authorList>
    </citation>
    <scope>NUCLEOTIDE SEQUENCE</scope>
    <source>
        <strain evidence="1">CCFEE 5714</strain>
    </source>
</reference>
<comment type="caution">
    <text evidence="1">The sequence shown here is derived from an EMBL/GenBank/DDBJ whole genome shotgun (WGS) entry which is preliminary data.</text>
</comment>
<protein>
    <submittedName>
        <fullName evidence="1">ATP-binding mismatch repair protein</fullName>
    </submittedName>
</protein>
<sequence>MATIKAIEGRSVHQIQSGQVIADLYSVVKELVENSLDAGATAIDIRFKNQGLDSIEVQDNGKGIAPEDFETIALKHYTSKLSSYEDLTSLDTFGFRGEALSSLCALSKFHIITARVEDGALGKKLEFETSGKLKGSSASAAQKGTTVAVENLFFNLPVRRKELEKNIKREYTKVVGHLHAYACISVGVRFTVSNQMPKAKKLTVFSTKLNITTKENITNVFGTKTLLALVKLDLHLEMEPSKGPSTQGARNWSTQATDRSREVHVQGYISKPVFGEGRQAPDRQMFYVNSRPCGLPQVTKAVNEVYRSFNVSQLPFVFANFVMDTNAYDVNVSPDKRSIMLHDQTALLESLKTALTELFEQTDQTVPQSQLPNRKLPSYKPLTVPRRPSVEDDTPPGAADSDRDSDSDAEESRCTDTSVKPSNAVANGRPSSLIQDWTERDTESRSQAHAMETTAAPLKQKKADAPQNGTLVQALRKAPAVEDSATDDRDDSVVGHPDQSGRKDAPLSESRDLGQSTSATASTVPPDPMGSPYDDLFSQRPNHLPKAVQDFNALMDGRQQPPTLVADETLCTESVEMPEVRAEPEIPAVAPSSQKATPGPVQSAFDRMRPKRTPLRTAEITIGDQTTTTVIGSSPPYKRRRVHQPQDSQAIAQFGASPLLARGLRSFAAPGSQLDIESSEFPLAHSRSAEASDDESEAENTAPHQSLAKDTEVRNRGGFARAKAIVSSDAPTSDALDSLLPAPADNDEYDEDYIDEHEKKLQEDEKVARLTQDAENAAAQPSDEKLRRASQLLKNGGSRRESTLQLAQYLKTSTQSIREQLAKPWATLSGPNDAYAETHNADNTVVKDEIDDTNAESRLSLTVSKTDFERMAIVGQFNLGFVLAVRPPSKDQDEDELFIIDQHAADEKYNYERLQRTVTLQNQRLVRPKPLDITAIEEEIILNNADALKANGFEIESTSYFNDDESTGRRCRLITLPISGEKTFDLTDLEELLHLLSEAPAGSSEIPRPKKVQRMLAMRACRSSIMVGKTLTMKQMKKVVSHMGEMEKPWNCPHGRPTMRHLAGLGSWTGWEEGEVIDQEGDDSGATASGKHTDWKSWLKQYT</sequence>
<keyword evidence="2" id="KW-1185">Reference proteome</keyword>
<organism evidence="1 2">
    <name type="scientific">Vermiconidia calcicola</name>
    <dbReference type="NCBI Taxonomy" id="1690605"/>
    <lineage>
        <taxon>Eukaryota</taxon>
        <taxon>Fungi</taxon>
        <taxon>Dikarya</taxon>
        <taxon>Ascomycota</taxon>
        <taxon>Pezizomycotina</taxon>
        <taxon>Dothideomycetes</taxon>
        <taxon>Dothideomycetidae</taxon>
        <taxon>Mycosphaerellales</taxon>
        <taxon>Extremaceae</taxon>
        <taxon>Vermiconidia</taxon>
    </lineage>
</organism>
<proteinExistence type="predicted"/>